<dbReference type="Proteomes" id="UP000649799">
    <property type="component" value="Unassembled WGS sequence"/>
</dbReference>
<sequence>MKMAKFFTIGIFCWVFIYSSVNGQDAPSDYILTRDGVKLNGKIPRSFDFNSAGSIKFIDQEGREFQYSPNDLKGFGLSNGRTFESRFLPGKEESELFFLQIILRGKVSLFSYNSRFFIESEKDYLELTESSNQREVRGNLIMTRRKRITGILNYMLYGPCGLQLQERIAKTNHTEGGYIDIIMKYHHCENLPYELLVEEIPVLRVSWLGMAGGSLFQTYPVSLSDRTQHVFDTNFAPFLGLGIKLDQWRRTPRIAFDLAVGYSWVKNKMNAELNTQNYIYTATEEFTVNTITTPVFLDYLVLRSPRHEYYMGAGVVIRFNQFKSVGSIIDFKTKFEPVVVELSEEPIYIQSPVQFSPAFKLGTHFNFKEKWGIVSELQMEYANNGYGLTLAKNQFNYNQIISTFMVGFRL</sequence>
<organism evidence="2 3">
    <name type="scientific">Cyclobacterium plantarum</name>
    <dbReference type="NCBI Taxonomy" id="2716263"/>
    <lineage>
        <taxon>Bacteria</taxon>
        <taxon>Pseudomonadati</taxon>
        <taxon>Bacteroidota</taxon>
        <taxon>Cytophagia</taxon>
        <taxon>Cytophagales</taxon>
        <taxon>Cyclobacteriaceae</taxon>
        <taxon>Cyclobacterium</taxon>
    </lineage>
</organism>
<gene>
    <name evidence="2" type="ORF">G9Q97_13855</name>
</gene>
<evidence type="ECO:0008006" key="4">
    <source>
        <dbReference type="Google" id="ProtNLM"/>
    </source>
</evidence>
<keyword evidence="1" id="KW-0732">Signal</keyword>
<name>A0ABX0H948_9BACT</name>
<accession>A0ABX0H948</accession>
<evidence type="ECO:0000256" key="1">
    <source>
        <dbReference type="SAM" id="SignalP"/>
    </source>
</evidence>
<feature type="signal peptide" evidence="1">
    <location>
        <begin position="1"/>
        <end position="23"/>
    </location>
</feature>
<keyword evidence="3" id="KW-1185">Reference proteome</keyword>
<dbReference type="RefSeq" id="WP_166147785.1">
    <property type="nucleotide sequence ID" value="NZ_JAANYN010000005.1"/>
</dbReference>
<comment type="caution">
    <text evidence="2">The sequence shown here is derived from an EMBL/GenBank/DDBJ whole genome shotgun (WGS) entry which is preliminary data.</text>
</comment>
<feature type="chain" id="PRO_5046482097" description="Outer membrane protein beta-barrel domain-containing protein" evidence="1">
    <location>
        <begin position="24"/>
        <end position="410"/>
    </location>
</feature>
<proteinExistence type="predicted"/>
<evidence type="ECO:0000313" key="2">
    <source>
        <dbReference type="EMBL" id="NHE57895.1"/>
    </source>
</evidence>
<evidence type="ECO:0000313" key="3">
    <source>
        <dbReference type="Proteomes" id="UP000649799"/>
    </source>
</evidence>
<reference evidence="2 3" key="1">
    <citation type="submission" date="2020-03" db="EMBL/GenBank/DDBJ databases">
        <title>Cyclobacterium plantarum sp. nov., a marine bacterium isolated from a coastal-marine wetland.</title>
        <authorList>
            <person name="Sanchez-Porro C."/>
            <person name="Ventosa A."/>
            <person name="Amoozegar M."/>
        </authorList>
    </citation>
    <scope>NUCLEOTIDE SEQUENCE [LARGE SCALE GENOMIC DNA]</scope>
    <source>
        <strain evidence="2 3">GBPx2</strain>
    </source>
</reference>
<protein>
    <recommendedName>
        <fullName evidence="4">Outer membrane protein beta-barrel domain-containing protein</fullName>
    </recommendedName>
</protein>
<dbReference type="EMBL" id="JAANYN010000005">
    <property type="protein sequence ID" value="NHE57895.1"/>
    <property type="molecule type" value="Genomic_DNA"/>
</dbReference>